<reference evidence="2 3" key="1">
    <citation type="journal article" date="2014" name="PLoS Genet.">
        <title>Analysis of the Phlebiopsis gigantea genome, transcriptome and secretome provides insight into its pioneer colonization strategies of wood.</title>
        <authorList>
            <person name="Hori C."/>
            <person name="Ishida T."/>
            <person name="Igarashi K."/>
            <person name="Samejima M."/>
            <person name="Suzuki H."/>
            <person name="Master E."/>
            <person name="Ferreira P."/>
            <person name="Ruiz-Duenas F.J."/>
            <person name="Held B."/>
            <person name="Canessa P."/>
            <person name="Larrondo L.F."/>
            <person name="Schmoll M."/>
            <person name="Druzhinina I.S."/>
            <person name="Kubicek C.P."/>
            <person name="Gaskell J.A."/>
            <person name="Kersten P."/>
            <person name="St John F."/>
            <person name="Glasner J."/>
            <person name="Sabat G."/>
            <person name="Splinter BonDurant S."/>
            <person name="Syed K."/>
            <person name="Yadav J."/>
            <person name="Mgbeahuruike A.C."/>
            <person name="Kovalchuk A."/>
            <person name="Asiegbu F.O."/>
            <person name="Lackner G."/>
            <person name="Hoffmeister D."/>
            <person name="Rencoret J."/>
            <person name="Gutierrez A."/>
            <person name="Sun H."/>
            <person name="Lindquist E."/>
            <person name="Barry K."/>
            <person name="Riley R."/>
            <person name="Grigoriev I.V."/>
            <person name="Henrissat B."/>
            <person name="Kues U."/>
            <person name="Berka R.M."/>
            <person name="Martinez A.T."/>
            <person name="Covert S.F."/>
            <person name="Blanchette R.A."/>
            <person name="Cullen D."/>
        </authorList>
    </citation>
    <scope>NUCLEOTIDE SEQUENCE [LARGE SCALE GENOMIC DNA]</scope>
    <source>
        <strain evidence="2 3">11061_1 CR5-6</strain>
    </source>
</reference>
<protein>
    <submittedName>
        <fullName evidence="2">Uncharacterized protein</fullName>
    </submittedName>
</protein>
<dbReference type="AlphaFoldDB" id="A0A0C3RT22"/>
<dbReference type="HOGENOM" id="CLU_2997203_0_0_1"/>
<keyword evidence="3" id="KW-1185">Reference proteome</keyword>
<gene>
    <name evidence="2" type="ORF">PHLGIDRAFT_228263</name>
</gene>
<evidence type="ECO:0000256" key="1">
    <source>
        <dbReference type="SAM" id="MobiDB-lite"/>
    </source>
</evidence>
<evidence type="ECO:0000313" key="2">
    <source>
        <dbReference type="EMBL" id="KIP03691.1"/>
    </source>
</evidence>
<organism evidence="2 3">
    <name type="scientific">Phlebiopsis gigantea (strain 11061_1 CR5-6)</name>
    <name type="common">White-rot fungus</name>
    <name type="synonym">Peniophora gigantea</name>
    <dbReference type="NCBI Taxonomy" id="745531"/>
    <lineage>
        <taxon>Eukaryota</taxon>
        <taxon>Fungi</taxon>
        <taxon>Dikarya</taxon>
        <taxon>Basidiomycota</taxon>
        <taxon>Agaricomycotina</taxon>
        <taxon>Agaricomycetes</taxon>
        <taxon>Polyporales</taxon>
        <taxon>Phanerochaetaceae</taxon>
        <taxon>Phlebiopsis</taxon>
    </lineage>
</organism>
<accession>A0A0C3RT22</accession>
<sequence>MERKIPVISTTENTMHRRSQPSKESEPMRSMPYNNSLLEDRYVCRRCQSLAFTVLAD</sequence>
<dbReference type="EMBL" id="KN840604">
    <property type="protein sequence ID" value="KIP03691.1"/>
    <property type="molecule type" value="Genomic_DNA"/>
</dbReference>
<name>A0A0C3RT22_PHLG1</name>
<evidence type="ECO:0000313" key="3">
    <source>
        <dbReference type="Proteomes" id="UP000053257"/>
    </source>
</evidence>
<dbReference type="Proteomes" id="UP000053257">
    <property type="component" value="Unassembled WGS sequence"/>
</dbReference>
<feature type="region of interest" description="Disordered" evidence="1">
    <location>
        <begin position="1"/>
        <end position="32"/>
    </location>
</feature>
<proteinExistence type="predicted"/>